<evidence type="ECO:0008006" key="3">
    <source>
        <dbReference type="Google" id="ProtNLM"/>
    </source>
</evidence>
<comment type="caution">
    <text evidence="1">The sequence shown here is derived from an EMBL/GenBank/DDBJ whole genome shotgun (WGS) entry which is preliminary data.</text>
</comment>
<dbReference type="Gene3D" id="3.40.50.1440">
    <property type="entry name" value="Tubulin/FtsZ, GTPase domain"/>
    <property type="match status" value="1"/>
</dbReference>
<reference evidence="1 2" key="1">
    <citation type="submission" date="2018-12" db="EMBL/GenBank/DDBJ databases">
        <authorList>
            <person name="Yang Y."/>
        </authorList>
    </citation>
    <scope>NUCLEOTIDE SEQUENCE [LARGE SCALE GENOMIC DNA]</scope>
    <source>
        <strain evidence="1 2">GSF71</strain>
    </source>
</reference>
<dbReference type="InterPro" id="IPR036525">
    <property type="entry name" value="Tubulin/FtsZ_GTPase_sf"/>
</dbReference>
<dbReference type="Proteomes" id="UP000280346">
    <property type="component" value="Unassembled WGS sequence"/>
</dbReference>
<gene>
    <name evidence="1" type="ORF">EJ913_10860</name>
</gene>
<dbReference type="SUPFAM" id="SSF52490">
    <property type="entry name" value="Tubulin nucleotide-binding domain-like"/>
    <property type="match status" value="1"/>
</dbReference>
<keyword evidence="2" id="KW-1185">Reference proteome</keyword>
<sequence length="1551" mass="172644">MSPIDSRPASDKTYGPALFIGLGGTGVRTLRFMRWLATSGGDTALAAAMRDNLIQLLAFDIDSTSDDEAQIDTHVLPTPSGGQDGWSAQTRRLPRLEKAFQFIPTEGVGNTLNTLLQTGHNRAREVKDKGTWAYFDWLPEADQETLGLLGSGQKGTKGASQRRPLGRIGLCNEVKEILEKLKTAAQKVAFSLDEGVETNKTLNVHLVCSLAGGTGAGMFWDIAFLLRDFVPNCSISASFLLAEPFVNTSASGRVLPNCYAALKELKAYKNWSIPPTERLSVLYQLGPNGYSLDRTAGAPSAFDNVFLYGAFKPAGGTSNDANITTTLTDTSCLRMAETLVAQRRRDVRRVLDSSGRNADTDSDSLKSERAREYVFSTASVIRLDLGDPDRVTRGLQAALFRRFQERAGGNLTPFVSRAALLSQLSVHWDPEGKRVRQEPTLFKAWIAHVKASREDMQRASLIRQEQIIARIREEAPGLRELDHAPAERMDKARRLYDLLDEEIRNAWRAELQARVGAGPSDAPRGVTRVMLFEKDLKVHWLHFTKALDALATTVKESLMLLDPRAERWARDTVKELEEWPETEDAAGQARIMDMPPSLFQMRVELGLYTEAESGVLRRLQERWRGGPIDAMFKGLCNAVAVTLDQHKPGALPDHVLEDAGWESMVSGFVRRNRRPVADALHHLLSVHEHNLGLLRERGQRIEDAAVAAVGSAYFQADHIHQVTSEALAPLIGELLGTRRPLSTNPERRKLLGNGLAEIAKRRAGRWAKAWGPTDGESILAADRERWGEFLVLLERHLRVDKADDATEDAAETLPARSSLAERLAVAFDEHWLGSAKPDVLRHEPSFDNALRAIHLLPDTFSAYWLEQPAFLLRRLGGAKGVADLIKRCRSTVFEPSKDLKSIQLDRLVIALPRIDDTAGPTHANAVEAELRTAFTQAATSIMKCDPIFTDTSSKLPLIYFEELYHSGQSIAGIETYDKHYRQIPLAQRPLLHFHRGADLLDGLVPTGGSQVAVLCGNDGCTYNLAGQTGLLHCPKCHGPLLNRCGNPGCEADDLRTQLNPPVPGKDGTAEPSHCPHPDCHRRLLTYWWQCQHPEHCEDAQHRPLWQPTTDNECRFCMEEYRAGTRPYLDVCRCNDKAPLPCPGCLAVGKEDRRMVPSNLIGLFRDGLHPSHAKRIAEALRTAKPPLLIDECLQKTGAPHMMFPTLTFERNGRLLRRSVHRNGAVFRNDEAAVSTRHTCFHCAHPIHVPPSRLRLTEPIGCPRCLRQLHECVYCSPKDSVLFQPLRPEGGEPRCPRCTNLFVRELQAFHIDADKGLERPAFCVNLFACRAGSRPWGTSSELSRGHCRCCDDAQAGVRFRLRPRKDLQASLDRCPICRILLGSVEDEAIVRDSAGGTLEHFAKYPSEALEETCEICATHPIAVLKWMVKTGYFDAAARSKAEERSASTRFESMAKGNYNIPAIPAAQGIEILMSIKDEPDDRQLYELVDRHITQANRLSRSEWTLVEVRADLARLFVGRSPNAHVPIARLETLIDIHRTWHEGRQPASSDTPL</sequence>
<proteinExistence type="predicted"/>
<accession>A0A3S0V1P5</accession>
<name>A0A3S0V1P5_9PROT</name>
<organism evidence="1 2">
    <name type="scientific">Azospirillum doebereinerae</name>
    <dbReference type="NCBI Taxonomy" id="92933"/>
    <lineage>
        <taxon>Bacteria</taxon>
        <taxon>Pseudomonadati</taxon>
        <taxon>Pseudomonadota</taxon>
        <taxon>Alphaproteobacteria</taxon>
        <taxon>Rhodospirillales</taxon>
        <taxon>Azospirillaceae</taxon>
        <taxon>Azospirillum</taxon>
    </lineage>
</organism>
<protein>
    <recommendedName>
        <fullName evidence="3">Tubulin-like protein</fullName>
    </recommendedName>
</protein>
<dbReference type="OrthoDB" id="3400278at2"/>
<dbReference type="RefSeq" id="WP_126997652.1">
    <property type="nucleotide sequence ID" value="NZ_JBNPXW010000005.1"/>
</dbReference>
<dbReference type="Pfam" id="PF13809">
    <property type="entry name" value="Tubulin_2"/>
    <property type="match status" value="1"/>
</dbReference>
<dbReference type="InterPro" id="IPR025904">
    <property type="entry name" value="Tubulin-like"/>
</dbReference>
<dbReference type="EMBL" id="RZIJ01000007">
    <property type="protein sequence ID" value="RUQ72064.1"/>
    <property type="molecule type" value="Genomic_DNA"/>
</dbReference>
<evidence type="ECO:0000313" key="1">
    <source>
        <dbReference type="EMBL" id="RUQ72064.1"/>
    </source>
</evidence>
<evidence type="ECO:0000313" key="2">
    <source>
        <dbReference type="Proteomes" id="UP000280346"/>
    </source>
</evidence>